<evidence type="ECO:0000313" key="2">
    <source>
        <dbReference type="Proteomes" id="UP000072605"/>
    </source>
</evidence>
<dbReference type="EMBL" id="LDQV01000012">
    <property type="protein sequence ID" value="KTR27932.1"/>
    <property type="molecule type" value="Genomic_DNA"/>
</dbReference>
<comment type="caution">
    <text evidence="1">The sequence shown here is derived from an EMBL/GenBank/DDBJ whole genome shotgun (WGS) entry which is preliminary data.</text>
</comment>
<name>A0AAW3MGL2_9BACL</name>
<evidence type="ECO:0000313" key="1">
    <source>
        <dbReference type="EMBL" id="KTR27932.1"/>
    </source>
</evidence>
<sequence>MNNRPHLRLIQGGAPHSLWEKLKPLGGKESDTYAKVLISHEWNTLKKGDYALIHEFDDEVFLCLSNGKHADPFDPSLGEFKIVWKEGKPI</sequence>
<dbReference type="RefSeq" id="WP_058713228.1">
    <property type="nucleotide sequence ID" value="NZ_LDQV01000012.1"/>
</dbReference>
<proteinExistence type="predicted"/>
<dbReference type="AlphaFoldDB" id="A0AAW3MGL2"/>
<accession>A0AAW3MGL2</accession>
<dbReference type="Proteomes" id="UP000072605">
    <property type="component" value="Unassembled WGS sequence"/>
</dbReference>
<protein>
    <submittedName>
        <fullName evidence="1">Uncharacterized protein</fullName>
    </submittedName>
</protein>
<organism evidence="1 2">
    <name type="scientific">Exiguobacterium indicum</name>
    <dbReference type="NCBI Taxonomy" id="296995"/>
    <lineage>
        <taxon>Bacteria</taxon>
        <taxon>Bacillati</taxon>
        <taxon>Bacillota</taxon>
        <taxon>Bacilli</taxon>
        <taxon>Bacillales</taxon>
        <taxon>Bacillales Family XII. Incertae Sedis</taxon>
        <taxon>Exiguobacterium</taxon>
    </lineage>
</organism>
<reference evidence="1 2" key="1">
    <citation type="journal article" date="2016" name="Front. Microbiol.">
        <title>Genomic Resource of Rice Seed Associated Bacteria.</title>
        <authorList>
            <person name="Midha S."/>
            <person name="Bansal K."/>
            <person name="Sharma S."/>
            <person name="Kumar N."/>
            <person name="Patil P.P."/>
            <person name="Chaudhry V."/>
            <person name="Patil P.B."/>
        </authorList>
    </citation>
    <scope>NUCLEOTIDE SEQUENCE [LARGE SCALE GENOMIC DNA]</scope>
    <source>
        <strain evidence="1 2">RSA11</strain>
    </source>
</reference>
<gene>
    <name evidence="1" type="ORF">RSA11_04545</name>
</gene>